<dbReference type="GO" id="GO:0008236">
    <property type="term" value="F:serine-type peptidase activity"/>
    <property type="evidence" value="ECO:0007669"/>
    <property type="project" value="InterPro"/>
</dbReference>
<dbReference type="STRING" id="688867.SAMN05660236_2413"/>
<dbReference type="EMBL" id="FUZU01000001">
    <property type="protein sequence ID" value="SKC65387.1"/>
    <property type="molecule type" value="Genomic_DNA"/>
</dbReference>
<feature type="domain" description="Tail specific protease" evidence="2">
    <location>
        <begin position="117"/>
        <end position="313"/>
    </location>
</feature>
<dbReference type="AlphaFoldDB" id="A0A1T5KNX7"/>
<dbReference type="PANTHER" id="PTHR11261">
    <property type="entry name" value="INTERPHOTORECEPTOR RETINOID-BINDING PROTEIN"/>
    <property type="match status" value="1"/>
</dbReference>
<proteinExistence type="predicted"/>
<dbReference type="InterPro" id="IPR029045">
    <property type="entry name" value="ClpP/crotonase-like_dom_sf"/>
</dbReference>
<organism evidence="3 4">
    <name type="scientific">Ohtaekwangia koreensis</name>
    <dbReference type="NCBI Taxonomy" id="688867"/>
    <lineage>
        <taxon>Bacteria</taxon>
        <taxon>Pseudomonadati</taxon>
        <taxon>Bacteroidota</taxon>
        <taxon>Cytophagia</taxon>
        <taxon>Cytophagales</taxon>
        <taxon>Fulvivirgaceae</taxon>
        <taxon>Ohtaekwangia</taxon>
    </lineage>
</organism>
<dbReference type="Gene3D" id="3.30.750.44">
    <property type="match status" value="1"/>
</dbReference>
<dbReference type="PANTHER" id="PTHR11261:SF3">
    <property type="entry name" value="RETINOL-BINDING PROTEIN 3"/>
    <property type="match status" value="1"/>
</dbReference>
<evidence type="ECO:0000256" key="1">
    <source>
        <dbReference type="SAM" id="SignalP"/>
    </source>
</evidence>
<reference evidence="3 4" key="1">
    <citation type="submission" date="2017-02" db="EMBL/GenBank/DDBJ databases">
        <authorList>
            <person name="Peterson S.W."/>
        </authorList>
    </citation>
    <scope>NUCLEOTIDE SEQUENCE [LARGE SCALE GENOMIC DNA]</scope>
    <source>
        <strain evidence="3 4">DSM 25262</strain>
    </source>
</reference>
<dbReference type="InterPro" id="IPR005151">
    <property type="entry name" value="Tail-specific_protease"/>
</dbReference>
<evidence type="ECO:0000259" key="2">
    <source>
        <dbReference type="SMART" id="SM00245"/>
    </source>
</evidence>
<name>A0A1T5KNX7_9BACT</name>
<sequence length="437" mass="49208">MKSAAILFIFLLAMMSPVVAQQTTSPSHKPVSVKVLVDSLDKALYRTYIFPEKSKLMNDYIKSQLKKGIYKNIKDPQQLADKIASDLQFVHKDGHLRMHYDPEFSAKMREESKQAGPPDETAAIKRTKEENFSFKKVEILDGNIGYVQFQGFSGFIEEAKPTLSAAFRFVANTNAVIIDLRKNGGGSPWMVKQIASYFYQERTRLNDIYERRGNKTMEFWAEPELADTMKLSMPVYILTSKNTFSAAEDFTYAMQVNKRAIIVGETTGGGAHPTGPVDIGQGFIMDIPFARSINHITKTDWEGTGVVPDVAVSADQALLKAQSLALDVQLTEAKTEEKKKQIRWSVNALKAHDYDQTVDATSFPSYIGEYGKFNIVLKENQLYLNDFLGRTFRLKPIGGALFLADDWLQVEFLSSSNTISLKLLGKPGWEDIYQRTK</sequence>
<dbReference type="Pfam" id="PF03572">
    <property type="entry name" value="Peptidase_S41"/>
    <property type="match status" value="1"/>
</dbReference>
<protein>
    <submittedName>
        <fullName evidence="3">N-terminal domain of Peptidase_S41</fullName>
    </submittedName>
</protein>
<dbReference type="OrthoDB" id="6397760at2"/>
<dbReference type="Proteomes" id="UP000190961">
    <property type="component" value="Unassembled WGS sequence"/>
</dbReference>
<evidence type="ECO:0000313" key="4">
    <source>
        <dbReference type="Proteomes" id="UP000190961"/>
    </source>
</evidence>
<dbReference type="GO" id="GO:0006508">
    <property type="term" value="P:proteolysis"/>
    <property type="evidence" value="ECO:0007669"/>
    <property type="project" value="InterPro"/>
</dbReference>
<dbReference type="RefSeq" id="WP_079686868.1">
    <property type="nucleotide sequence ID" value="NZ_FUZU01000001.1"/>
</dbReference>
<dbReference type="SMART" id="SM00245">
    <property type="entry name" value="TSPc"/>
    <property type="match status" value="1"/>
</dbReference>
<feature type="signal peptide" evidence="1">
    <location>
        <begin position="1"/>
        <end position="20"/>
    </location>
</feature>
<keyword evidence="4" id="KW-1185">Reference proteome</keyword>
<gene>
    <name evidence="3" type="ORF">SAMN05660236_2413</name>
</gene>
<dbReference type="Pfam" id="PF11918">
    <property type="entry name" value="Peptidase_S41_N"/>
    <property type="match status" value="1"/>
</dbReference>
<accession>A0A1T5KNX7</accession>
<dbReference type="SUPFAM" id="SSF52096">
    <property type="entry name" value="ClpP/crotonase"/>
    <property type="match status" value="1"/>
</dbReference>
<feature type="chain" id="PRO_5013227975" evidence="1">
    <location>
        <begin position="21"/>
        <end position="437"/>
    </location>
</feature>
<dbReference type="CDD" id="cd07563">
    <property type="entry name" value="Peptidase_S41_IRBP"/>
    <property type="match status" value="1"/>
</dbReference>
<dbReference type="Gene3D" id="3.90.226.10">
    <property type="entry name" value="2-enoyl-CoA Hydratase, Chain A, domain 1"/>
    <property type="match status" value="1"/>
</dbReference>
<evidence type="ECO:0000313" key="3">
    <source>
        <dbReference type="EMBL" id="SKC65387.1"/>
    </source>
</evidence>
<keyword evidence="1" id="KW-0732">Signal</keyword>